<dbReference type="Proteomes" id="UP000275719">
    <property type="component" value="Unassembled WGS sequence"/>
</dbReference>
<dbReference type="Gene3D" id="3.90.320.10">
    <property type="match status" value="1"/>
</dbReference>
<gene>
    <name evidence="1" type="ORF">EG240_16365</name>
</gene>
<proteinExistence type="predicted"/>
<dbReference type="PANTHER" id="PTHR38733:SF1">
    <property type="entry name" value="TYPE IV METHYL-DIRECTED RESTRICTION ENZYME ECOKMCRBC"/>
    <property type="match status" value="1"/>
</dbReference>
<evidence type="ECO:0000313" key="1">
    <source>
        <dbReference type="EMBL" id="RRJ86135.1"/>
    </source>
</evidence>
<dbReference type="PANTHER" id="PTHR38733">
    <property type="entry name" value="PROTEIN MCRC"/>
    <property type="match status" value="1"/>
</dbReference>
<sequence length="202" mass="23944">MKDIKVNESTFNKIVYDRKNQHYKVALDIAKLLLLNYHPDISKGRHDVLALMFDMNSLWEQFFLVTLKTKLKTHLVTSQVTKSFWKPTSGYSSKMRPDIILKCKESQESFVLDTKWKNLNDYNPSPEDLRQMYVYHRFYQAKKVALVYPSDQHSIKKGNYFSSENYLEMSEKECSIMQIATATDIKTWQEDIVNQINFLIEY</sequence>
<accession>A0A3P3VTM2</accession>
<reference evidence="1 2" key="1">
    <citation type="submission" date="2018-11" db="EMBL/GenBank/DDBJ databases">
        <title>Flavobacterium sp. nov., YIM 102701-2 draft genome.</title>
        <authorList>
            <person name="Li G."/>
            <person name="Jiang Y."/>
        </authorList>
    </citation>
    <scope>NUCLEOTIDE SEQUENCE [LARGE SCALE GENOMIC DNA]</scope>
    <source>
        <strain evidence="1 2">YIM 102701-2</strain>
    </source>
</reference>
<dbReference type="EMBL" id="RQVQ01000105">
    <property type="protein sequence ID" value="RRJ86135.1"/>
    <property type="molecule type" value="Genomic_DNA"/>
</dbReference>
<name>A0A3P3VTM2_9FLAO</name>
<organism evidence="1 2">
    <name type="scientific">Paenimyroides tangerinum</name>
    <dbReference type="NCBI Taxonomy" id="2488728"/>
    <lineage>
        <taxon>Bacteria</taxon>
        <taxon>Pseudomonadati</taxon>
        <taxon>Bacteroidota</taxon>
        <taxon>Flavobacteriia</taxon>
        <taxon>Flavobacteriales</taxon>
        <taxon>Flavobacteriaceae</taxon>
        <taxon>Paenimyroides</taxon>
    </lineage>
</organism>
<dbReference type="InterPro" id="IPR019292">
    <property type="entry name" value="McrC"/>
</dbReference>
<keyword evidence="2" id="KW-1185">Reference proteome</keyword>
<comment type="caution">
    <text evidence="1">The sequence shown here is derived from an EMBL/GenBank/DDBJ whole genome shotgun (WGS) entry which is preliminary data.</text>
</comment>
<dbReference type="AlphaFoldDB" id="A0A3P3VTM2"/>
<evidence type="ECO:0000313" key="2">
    <source>
        <dbReference type="Proteomes" id="UP000275719"/>
    </source>
</evidence>
<protein>
    <recommendedName>
        <fullName evidence="3">5-methylcytosine-specific restriction enzyme subunit McrC</fullName>
    </recommendedName>
</protein>
<evidence type="ECO:0008006" key="3">
    <source>
        <dbReference type="Google" id="ProtNLM"/>
    </source>
</evidence>
<dbReference type="InterPro" id="IPR011604">
    <property type="entry name" value="PDDEXK-like_dom_sf"/>
</dbReference>
<dbReference type="Pfam" id="PF10117">
    <property type="entry name" value="McrBC"/>
    <property type="match status" value="1"/>
</dbReference>